<evidence type="ECO:0000313" key="3">
    <source>
        <dbReference type="EMBL" id="TGO47608.1"/>
    </source>
</evidence>
<name>A0A4Z1HEN7_9HELO</name>
<dbReference type="CDD" id="cd00609">
    <property type="entry name" value="AAT_like"/>
    <property type="match status" value="1"/>
</dbReference>
<comment type="caution">
    <text evidence="3">The sequence shown here is derived from an EMBL/GenBank/DDBJ whole genome shotgun (WGS) entry which is preliminary data.</text>
</comment>
<accession>A0A4Z1HEN7</accession>
<evidence type="ECO:0000313" key="4">
    <source>
        <dbReference type="Proteomes" id="UP000297527"/>
    </source>
</evidence>
<dbReference type="OrthoDB" id="7042322at2759"/>
<feature type="domain" description="Aminotransferase class I/classII large" evidence="2">
    <location>
        <begin position="45"/>
        <end position="413"/>
    </location>
</feature>
<dbReference type="PANTHER" id="PTHR43795:SF39">
    <property type="entry name" value="AMINOTRANSFERASE CLASS I_CLASSII DOMAIN-CONTAINING PROTEIN"/>
    <property type="match status" value="1"/>
</dbReference>
<dbReference type="Gene3D" id="3.90.1150.10">
    <property type="entry name" value="Aspartate Aminotransferase, domain 1"/>
    <property type="match status" value="1"/>
</dbReference>
<dbReference type="GO" id="GO:0030170">
    <property type="term" value="F:pyridoxal phosphate binding"/>
    <property type="evidence" value="ECO:0007669"/>
    <property type="project" value="InterPro"/>
</dbReference>
<dbReference type="Proteomes" id="UP000297527">
    <property type="component" value="Unassembled WGS sequence"/>
</dbReference>
<proteinExistence type="predicted"/>
<evidence type="ECO:0000259" key="2">
    <source>
        <dbReference type="Pfam" id="PF00155"/>
    </source>
</evidence>
<dbReference type="Gene3D" id="3.40.640.10">
    <property type="entry name" value="Type I PLP-dependent aspartate aminotransferase-like (Major domain)"/>
    <property type="match status" value="1"/>
</dbReference>
<dbReference type="InterPro" id="IPR004839">
    <property type="entry name" value="Aminotransferase_I/II_large"/>
</dbReference>
<dbReference type="AlphaFoldDB" id="A0A4Z1HEN7"/>
<dbReference type="GO" id="GO:0006520">
    <property type="term" value="P:amino acid metabolic process"/>
    <property type="evidence" value="ECO:0007669"/>
    <property type="project" value="TreeGrafter"/>
</dbReference>
<sequence length="432" mass="47047">MADIIPLISSRMNNIIQALLPATAAAAADHAEPDPEFINLSCHRTRSNRGVGLGGDPSLMESISKILNKYFKPAIPITSDHLVTASGAGFCLDAVASCICEPGDSILVPGPCWNSVGAYLYCHAGVTMVPAYPSPLSTALTSETPFPALETAYNSSPDPKRIKGLLIFNPHSPFGLCYSKSVLQDLLEWSAKKDLHYISDEVYGCLEFGCDEKAEKFVSALRLLDGSMGPEREAMIDRSKVHVLWSASKLFGLPGIKLVSRHDLNGRAELNDSQGGLITQSNPMLRVGAIISTYNQTSSLSALLLTHLLNSNILSSLLNKNNALLSKNYTLLSSTLNHLGIEFLPANVGFFVFAKLAKDSETWNEEAVVKKLKEYKVMVSPGKQFGGAENEKGWARITIAVPEEDFKEGIKRIRTCFVEILSQQNKISWDSL</sequence>
<dbReference type="InterPro" id="IPR015424">
    <property type="entry name" value="PyrdxlP-dep_Trfase"/>
</dbReference>
<dbReference type="GO" id="GO:0008483">
    <property type="term" value="F:transaminase activity"/>
    <property type="evidence" value="ECO:0007669"/>
    <property type="project" value="TreeGrafter"/>
</dbReference>
<evidence type="ECO:0000256" key="1">
    <source>
        <dbReference type="ARBA" id="ARBA00022898"/>
    </source>
</evidence>
<gene>
    <name evidence="3" type="ORF">BCON_0270g00050</name>
</gene>
<protein>
    <recommendedName>
        <fullName evidence="2">Aminotransferase class I/classII large domain-containing protein</fullName>
    </recommendedName>
</protein>
<dbReference type="InterPro" id="IPR050478">
    <property type="entry name" value="Ethylene_sulfur-biosynth"/>
</dbReference>
<organism evidence="3 4">
    <name type="scientific">Botryotinia convoluta</name>
    <dbReference type="NCBI Taxonomy" id="54673"/>
    <lineage>
        <taxon>Eukaryota</taxon>
        <taxon>Fungi</taxon>
        <taxon>Dikarya</taxon>
        <taxon>Ascomycota</taxon>
        <taxon>Pezizomycotina</taxon>
        <taxon>Leotiomycetes</taxon>
        <taxon>Helotiales</taxon>
        <taxon>Sclerotiniaceae</taxon>
        <taxon>Botryotinia</taxon>
    </lineage>
</organism>
<dbReference type="PANTHER" id="PTHR43795">
    <property type="entry name" value="BIFUNCTIONAL ASPARTATE AMINOTRANSFERASE AND GLUTAMATE/ASPARTATE-PREPHENATE AMINOTRANSFERASE-RELATED"/>
    <property type="match status" value="1"/>
</dbReference>
<dbReference type="InterPro" id="IPR015422">
    <property type="entry name" value="PyrdxlP-dep_Trfase_small"/>
</dbReference>
<dbReference type="PRINTS" id="PR00753">
    <property type="entry name" value="ACCSYNTHASE"/>
</dbReference>
<keyword evidence="1" id="KW-0663">Pyridoxal phosphate</keyword>
<dbReference type="SUPFAM" id="SSF53383">
    <property type="entry name" value="PLP-dependent transferases"/>
    <property type="match status" value="1"/>
</dbReference>
<keyword evidence="4" id="KW-1185">Reference proteome</keyword>
<dbReference type="InterPro" id="IPR015421">
    <property type="entry name" value="PyrdxlP-dep_Trfase_major"/>
</dbReference>
<dbReference type="EMBL" id="PQXN01000269">
    <property type="protein sequence ID" value="TGO47608.1"/>
    <property type="molecule type" value="Genomic_DNA"/>
</dbReference>
<dbReference type="Pfam" id="PF00155">
    <property type="entry name" value="Aminotran_1_2"/>
    <property type="match status" value="1"/>
</dbReference>
<reference evidence="3 4" key="1">
    <citation type="submission" date="2017-12" db="EMBL/GenBank/DDBJ databases">
        <title>Comparative genomics of Botrytis spp.</title>
        <authorList>
            <person name="Valero-Jimenez C.A."/>
            <person name="Tapia P."/>
            <person name="Veloso J."/>
            <person name="Silva-Moreno E."/>
            <person name="Staats M."/>
            <person name="Valdes J.H."/>
            <person name="Van Kan J.A.L."/>
        </authorList>
    </citation>
    <scope>NUCLEOTIDE SEQUENCE [LARGE SCALE GENOMIC DNA]</scope>
    <source>
        <strain evidence="3 4">MUCL11595</strain>
    </source>
</reference>